<evidence type="ECO:0000313" key="2">
    <source>
        <dbReference type="Proteomes" id="UP001057402"/>
    </source>
</evidence>
<sequence>MYRDKVEVRGNSSRVYLDKTMHKILCDALFVGLTNPKHERKVQDILATICNGAVETLKGNGWVNKVSSTTTLAVPSNWRLMVDLNGRVTYETVRSMLEFMMEKSYEGMRQKVDAVQDAVIDKGIDVVRYVTAKSSVVTTICRHNDYTSDCVQFVLLSFVLC</sequence>
<proteinExistence type="predicted"/>
<keyword evidence="2" id="KW-1185">Reference proteome</keyword>
<gene>
    <name evidence="1" type="ORF">MLD38_031376</name>
</gene>
<comment type="caution">
    <text evidence="1">The sequence shown here is derived from an EMBL/GenBank/DDBJ whole genome shotgun (WGS) entry which is preliminary data.</text>
</comment>
<organism evidence="1 2">
    <name type="scientific">Melastoma candidum</name>
    <dbReference type="NCBI Taxonomy" id="119954"/>
    <lineage>
        <taxon>Eukaryota</taxon>
        <taxon>Viridiplantae</taxon>
        <taxon>Streptophyta</taxon>
        <taxon>Embryophyta</taxon>
        <taxon>Tracheophyta</taxon>
        <taxon>Spermatophyta</taxon>
        <taxon>Magnoliopsida</taxon>
        <taxon>eudicotyledons</taxon>
        <taxon>Gunneridae</taxon>
        <taxon>Pentapetalae</taxon>
        <taxon>rosids</taxon>
        <taxon>malvids</taxon>
        <taxon>Myrtales</taxon>
        <taxon>Melastomataceae</taxon>
        <taxon>Melastomatoideae</taxon>
        <taxon>Melastomateae</taxon>
        <taxon>Melastoma</taxon>
    </lineage>
</organism>
<dbReference type="Proteomes" id="UP001057402">
    <property type="component" value="Chromosome 9"/>
</dbReference>
<reference evidence="2" key="1">
    <citation type="journal article" date="2023" name="Front. Plant Sci.">
        <title>Chromosomal-level genome assembly of Melastoma candidum provides insights into trichome evolution.</title>
        <authorList>
            <person name="Zhong Y."/>
            <person name="Wu W."/>
            <person name="Sun C."/>
            <person name="Zou P."/>
            <person name="Liu Y."/>
            <person name="Dai S."/>
            <person name="Zhou R."/>
        </authorList>
    </citation>
    <scope>NUCLEOTIDE SEQUENCE [LARGE SCALE GENOMIC DNA]</scope>
</reference>
<protein>
    <submittedName>
        <fullName evidence="1">Uncharacterized protein</fullName>
    </submittedName>
</protein>
<evidence type="ECO:0000313" key="1">
    <source>
        <dbReference type="EMBL" id="KAI4326019.1"/>
    </source>
</evidence>
<name>A0ACB9MRK3_9MYRT</name>
<dbReference type="EMBL" id="CM042888">
    <property type="protein sequence ID" value="KAI4326019.1"/>
    <property type="molecule type" value="Genomic_DNA"/>
</dbReference>
<accession>A0ACB9MRK3</accession>